<organism evidence="2 3">
    <name type="scientific">Jaapia argillacea MUCL 33604</name>
    <dbReference type="NCBI Taxonomy" id="933084"/>
    <lineage>
        <taxon>Eukaryota</taxon>
        <taxon>Fungi</taxon>
        <taxon>Dikarya</taxon>
        <taxon>Basidiomycota</taxon>
        <taxon>Agaricomycotina</taxon>
        <taxon>Agaricomycetes</taxon>
        <taxon>Agaricomycetidae</taxon>
        <taxon>Jaapiales</taxon>
        <taxon>Jaapiaceae</taxon>
        <taxon>Jaapia</taxon>
    </lineage>
</organism>
<dbReference type="Pfam" id="PF06127">
    <property type="entry name" value="Mpo1-like"/>
    <property type="match status" value="1"/>
</dbReference>
<dbReference type="PANTHER" id="PTHR28026:SF9">
    <property type="entry name" value="2-HYDROXY-PALMITIC ACID DIOXYGENASE MPO1"/>
    <property type="match status" value="1"/>
</dbReference>
<dbReference type="OrthoDB" id="2124888at2759"/>
<dbReference type="HOGENOM" id="CLU_081702_1_0_1"/>
<keyword evidence="1" id="KW-1133">Transmembrane helix</keyword>
<dbReference type="GO" id="GO:0046521">
    <property type="term" value="P:sphingoid catabolic process"/>
    <property type="evidence" value="ECO:0007669"/>
    <property type="project" value="TreeGrafter"/>
</dbReference>
<keyword evidence="1" id="KW-0472">Membrane</keyword>
<dbReference type="FunCoup" id="A0A067QQJ6">
    <property type="interactions" value="96"/>
</dbReference>
<feature type="transmembrane region" description="Helical" evidence="1">
    <location>
        <begin position="139"/>
        <end position="161"/>
    </location>
</feature>
<protein>
    <recommendedName>
        <fullName evidence="4">DUF962-domain-containing protein</fullName>
    </recommendedName>
</protein>
<dbReference type="EMBL" id="KL197709">
    <property type="protein sequence ID" value="KDQ64926.1"/>
    <property type="molecule type" value="Genomic_DNA"/>
</dbReference>
<dbReference type="GO" id="GO:0005783">
    <property type="term" value="C:endoplasmic reticulum"/>
    <property type="evidence" value="ECO:0007669"/>
    <property type="project" value="TreeGrafter"/>
</dbReference>
<gene>
    <name evidence="2" type="ORF">JAAARDRAFT_146176</name>
</gene>
<dbReference type="Proteomes" id="UP000027265">
    <property type="component" value="Unassembled WGS sequence"/>
</dbReference>
<feature type="transmembrane region" description="Helical" evidence="1">
    <location>
        <begin position="24"/>
        <end position="49"/>
    </location>
</feature>
<name>A0A067QQJ6_9AGAM</name>
<evidence type="ECO:0000256" key="1">
    <source>
        <dbReference type="SAM" id="Phobius"/>
    </source>
</evidence>
<dbReference type="GO" id="GO:0016020">
    <property type="term" value="C:membrane"/>
    <property type="evidence" value="ECO:0007669"/>
    <property type="project" value="GOC"/>
</dbReference>
<dbReference type="InParanoid" id="A0A067QQJ6"/>
<evidence type="ECO:0000313" key="2">
    <source>
        <dbReference type="EMBL" id="KDQ64926.1"/>
    </source>
</evidence>
<evidence type="ECO:0008006" key="4">
    <source>
        <dbReference type="Google" id="ProtNLM"/>
    </source>
</evidence>
<reference evidence="3" key="1">
    <citation type="journal article" date="2014" name="Proc. Natl. Acad. Sci. U.S.A.">
        <title>Extensive sampling of basidiomycete genomes demonstrates inadequacy of the white-rot/brown-rot paradigm for wood decay fungi.</title>
        <authorList>
            <person name="Riley R."/>
            <person name="Salamov A.A."/>
            <person name="Brown D.W."/>
            <person name="Nagy L.G."/>
            <person name="Floudas D."/>
            <person name="Held B.W."/>
            <person name="Levasseur A."/>
            <person name="Lombard V."/>
            <person name="Morin E."/>
            <person name="Otillar R."/>
            <person name="Lindquist E.A."/>
            <person name="Sun H."/>
            <person name="LaButti K.M."/>
            <person name="Schmutz J."/>
            <person name="Jabbour D."/>
            <person name="Luo H."/>
            <person name="Baker S.E."/>
            <person name="Pisabarro A.G."/>
            <person name="Walton J.D."/>
            <person name="Blanchette R.A."/>
            <person name="Henrissat B."/>
            <person name="Martin F."/>
            <person name="Cullen D."/>
            <person name="Hibbett D.S."/>
            <person name="Grigoriev I.V."/>
        </authorList>
    </citation>
    <scope>NUCLEOTIDE SEQUENCE [LARGE SCALE GENOMIC DNA]</scope>
    <source>
        <strain evidence="3">MUCL 33604</strain>
    </source>
</reference>
<dbReference type="AlphaFoldDB" id="A0A067QQJ6"/>
<evidence type="ECO:0000313" key="3">
    <source>
        <dbReference type="Proteomes" id="UP000027265"/>
    </source>
</evidence>
<accession>A0A067QQJ6</accession>
<dbReference type="InterPro" id="IPR009305">
    <property type="entry name" value="Mpo1-like"/>
</dbReference>
<keyword evidence="3" id="KW-1185">Reference proteome</keyword>
<dbReference type="PANTHER" id="PTHR28026">
    <property type="entry name" value="DUF962 DOMAIN PROTEIN (AFU_ORTHOLOGUE AFUA_8G05310)"/>
    <property type="match status" value="1"/>
</dbReference>
<sequence>MSKLFDVEHQLAFYGAYHHNPVNVAIHMVCVPILLWSFSVMASTIPVPASFPVLNYTINQYLTFELNWASIHSILYLVYYFALEPVAALLYTPQLTLSILTAIAFSKDPTRVSQAMILHGISWVAQFLGHGVAEKRAPALIDNLVGAVVLAPFFVHLELLFKFGYRPALQKKLDADVEKELARIKKEESEKKKGGKKEL</sequence>
<proteinExistence type="predicted"/>
<keyword evidence="1" id="KW-0812">Transmembrane</keyword>
<feature type="transmembrane region" description="Helical" evidence="1">
    <location>
        <begin position="61"/>
        <end position="82"/>
    </location>
</feature>